<keyword evidence="2" id="KW-1185">Reference proteome</keyword>
<dbReference type="EMBL" id="UESZ01000001">
    <property type="protein sequence ID" value="SSA33871.1"/>
    <property type="molecule type" value="Genomic_DNA"/>
</dbReference>
<sequence>MSVVGPRLVVIRGNSGSGKSCVAADLQTANKGRIARIGQDAIRRDLLKTNDRPGTLAVDLIGDTARWCLARGLDVVIEGILNSSVYGDLLRGLRADHSGYFAAYYLDVPFEETVRRHMTKPNRDEFGEAEMREWYRPLDLVTGLDESVIDATSSRACTGTTIARVAGWKRPPSQR</sequence>
<organism evidence="1 2">
    <name type="scientific">Branchiibius hedensis</name>
    <dbReference type="NCBI Taxonomy" id="672460"/>
    <lineage>
        <taxon>Bacteria</taxon>
        <taxon>Bacillati</taxon>
        <taxon>Actinomycetota</taxon>
        <taxon>Actinomycetes</taxon>
        <taxon>Micrococcales</taxon>
        <taxon>Dermacoccaceae</taxon>
        <taxon>Branchiibius</taxon>
    </lineage>
</organism>
<evidence type="ECO:0000313" key="1">
    <source>
        <dbReference type="EMBL" id="SSA33871.1"/>
    </source>
</evidence>
<proteinExistence type="predicted"/>
<dbReference type="InterPro" id="IPR027417">
    <property type="entry name" value="P-loop_NTPase"/>
</dbReference>
<evidence type="ECO:0008006" key="3">
    <source>
        <dbReference type="Google" id="ProtNLM"/>
    </source>
</evidence>
<gene>
    <name evidence="1" type="ORF">SAMN04489750_1168</name>
</gene>
<dbReference type="Proteomes" id="UP000250028">
    <property type="component" value="Unassembled WGS sequence"/>
</dbReference>
<protein>
    <recommendedName>
        <fullName evidence="3">AAA domain-containing protein</fullName>
    </recommendedName>
</protein>
<name>A0A2Y8ZN67_9MICO</name>
<dbReference type="AlphaFoldDB" id="A0A2Y8ZN67"/>
<reference evidence="2" key="1">
    <citation type="submission" date="2016-10" db="EMBL/GenBank/DDBJ databases">
        <authorList>
            <person name="Varghese N."/>
            <person name="Submissions S."/>
        </authorList>
    </citation>
    <scope>NUCLEOTIDE SEQUENCE [LARGE SCALE GENOMIC DNA]</scope>
    <source>
        <strain evidence="2">DSM 22951</strain>
    </source>
</reference>
<dbReference type="RefSeq" id="WP_109684507.1">
    <property type="nucleotide sequence ID" value="NZ_QGDN01000001.1"/>
</dbReference>
<accession>A0A2Y8ZN67</accession>
<evidence type="ECO:0000313" key="2">
    <source>
        <dbReference type="Proteomes" id="UP000250028"/>
    </source>
</evidence>
<dbReference type="Gene3D" id="3.40.50.300">
    <property type="entry name" value="P-loop containing nucleotide triphosphate hydrolases"/>
    <property type="match status" value="1"/>
</dbReference>
<dbReference type="SUPFAM" id="SSF52540">
    <property type="entry name" value="P-loop containing nucleoside triphosphate hydrolases"/>
    <property type="match status" value="1"/>
</dbReference>
<dbReference type="Pfam" id="PF13671">
    <property type="entry name" value="AAA_33"/>
    <property type="match status" value="1"/>
</dbReference>
<dbReference type="OrthoDB" id="9781848at2"/>